<accession>A0A087LXZ9</accession>
<comment type="caution">
    <text evidence="1">The sequence shown here is derived from an EMBL/GenBank/DDBJ whole genome shotgun (WGS) entry which is preliminary data.</text>
</comment>
<dbReference type="InterPro" id="IPR011051">
    <property type="entry name" value="RmlC_Cupin_sf"/>
</dbReference>
<dbReference type="CDD" id="cd06982">
    <property type="entry name" value="cupin_BauB-like"/>
    <property type="match status" value="1"/>
</dbReference>
<evidence type="ECO:0000313" key="2">
    <source>
        <dbReference type="Proteomes" id="UP000028981"/>
    </source>
</evidence>
<dbReference type="Proteomes" id="UP000028981">
    <property type="component" value="Unassembled WGS sequence"/>
</dbReference>
<dbReference type="InterPro" id="IPR014710">
    <property type="entry name" value="RmlC-like_jellyroll"/>
</dbReference>
<dbReference type="SUPFAM" id="SSF51182">
    <property type="entry name" value="RmlC-like cupins"/>
    <property type="match status" value="1"/>
</dbReference>
<dbReference type="STRING" id="46914.JP75_20745"/>
<name>A0A087LXZ9_9HYPH</name>
<protein>
    <submittedName>
        <fullName evidence="1">Cupin</fullName>
    </submittedName>
</protein>
<dbReference type="AlphaFoldDB" id="A0A087LXZ9"/>
<sequence>MPHRIEDLKPCIATVQVDNERVRVTRYTFLPGTDTGWHTHGHDYVVVPTRAGTLTIIERDGSTREVAYVPSESYARTLGAEHDVANLSDDTVEFVEIELK</sequence>
<dbReference type="Gene3D" id="2.60.120.10">
    <property type="entry name" value="Jelly Rolls"/>
    <property type="match status" value="1"/>
</dbReference>
<reference evidence="1 2" key="1">
    <citation type="submission" date="2014-08" db="EMBL/GenBank/DDBJ databases">
        <authorList>
            <person name="Hassan Y.I."/>
            <person name="Lepp D."/>
            <person name="Zhou T."/>
        </authorList>
    </citation>
    <scope>NUCLEOTIDE SEQUENCE [LARGE SCALE GENOMIC DNA]</scope>
    <source>
        <strain evidence="1 2">IFO13584</strain>
    </source>
</reference>
<evidence type="ECO:0000313" key="1">
    <source>
        <dbReference type="EMBL" id="KFL29502.1"/>
    </source>
</evidence>
<dbReference type="RefSeq" id="WP_035086347.1">
    <property type="nucleotide sequence ID" value="NZ_JQGC01000025.1"/>
</dbReference>
<proteinExistence type="predicted"/>
<gene>
    <name evidence="1" type="ORF">JP75_20745</name>
</gene>
<dbReference type="OrthoDB" id="9800684at2"/>
<keyword evidence="2" id="KW-1185">Reference proteome</keyword>
<organism evidence="1 2">
    <name type="scientific">Devosia riboflavina</name>
    <dbReference type="NCBI Taxonomy" id="46914"/>
    <lineage>
        <taxon>Bacteria</taxon>
        <taxon>Pseudomonadati</taxon>
        <taxon>Pseudomonadota</taxon>
        <taxon>Alphaproteobacteria</taxon>
        <taxon>Hyphomicrobiales</taxon>
        <taxon>Devosiaceae</taxon>
        <taxon>Devosia</taxon>
    </lineage>
</organism>
<dbReference type="EMBL" id="JQGC01000025">
    <property type="protein sequence ID" value="KFL29502.1"/>
    <property type="molecule type" value="Genomic_DNA"/>
</dbReference>